<dbReference type="Gene3D" id="3.90.730.10">
    <property type="entry name" value="Ribonuclease T2-like"/>
    <property type="match status" value="1"/>
</dbReference>
<dbReference type="GO" id="GO:0006401">
    <property type="term" value="P:RNA catabolic process"/>
    <property type="evidence" value="ECO:0007669"/>
    <property type="project" value="TreeGrafter"/>
</dbReference>
<evidence type="ECO:0000256" key="1">
    <source>
        <dbReference type="ARBA" id="ARBA00004319"/>
    </source>
</evidence>
<organism evidence="19 20">
    <name type="scientific">Ceutorhynchus assimilis</name>
    <name type="common">cabbage seed weevil</name>
    <dbReference type="NCBI Taxonomy" id="467358"/>
    <lineage>
        <taxon>Eukaryota</taxon>
        <taxon>Metazoa</taxon>
        <taxon>Ecdysozoa</taxon>
        <taxon>Arthropoda</taxon>
        <taxon>Hexapoda</taxon>
        <taxon>Insecta</taxon>
        <taxon>Pterygota</taxon>
        <taxon>Neoptera</taxon>
        <taxon>Endopterygota</taxon>
        <taxon>Coleoptera</taxon>
        <taxon>Polyphaga</taxon>
        <taxon>Cucujiformia</taxon>
        <taxon>Curculionidae</taxon>
        <taxon>Ceutorhynchinae</taxon>
        <taxon>Ceutorhynchus</taxon>
    </lineage>
</organism>
<evidence type="ECO:0000313" key="20">
    <source>
        <dbReference type="Proteomes" id="UP001152799"/>
    </source>
</evidence>
<keyword evidence="9" id="KW-0256">Endoplasmic reticulum</keyword>
<comment type="catalytic activity">
    <reaction evidence="15">
        <text>an adenylyl-uridine-RNA = a 3'-end 2',3'-cyclophospho-AMP-RNA + a 5'-end dephospho-uridine-RNA</text>
        <dbReference type="Rhea" id="RHEA:81383"/>
        <dbReference type="Rhea" id="RHEA-COMP:17356"/>
        <dbReference type="Rhea" id="RHEA-COMP:19675"/>
        <dbReference type="Rhea" id="RHEA-COMP:19676"/>
        <dbReference type="ChEBI" id="CHEBI:173224"/>
        <dbReference type="ChEBI" id="CHEBI:231879"/>
        <dbReference type="ChEBI" id="CHEBI:231881"/>
    </reaction>
    <physiologicalReaction direction="left-to-right" evidence="15">
        <dbReference type="Rhea" id="RHEA:81384"/>
    </physiologicalReaction>
</comment>
<evidence type="ECO:0000256" key="17">
    <source>
        <dbReference type="RuleBase" id="RU004328"/>
    </source>
</evidence>
<dbReference type="GO" id="GO:0016787">
    <property type="term" value="F:hydrolase activity"/>
    <property type="evidence" value="ECO:0007669"/>
    <property type="project" value="UniProtKB-KW"/>
</dbReference>
<keyword evidence="8" id="KW-0378">Hydrolase</keyword>
<dbReference type="PANTHER" id="PTHR11240">
    <property type="entry name" value="RIBONUCLEASE T2"/>
    <property type="match status" value="1"/>
</dbReference>
<comment type="catalytic activity">
    <reaction evidence="14">
        <text>a guanylyl-uridine-RNA = a 3'-end 2',3'-cyclophospho-GMP-RNA + a 5'-end dephospho-uridine-RNA</text>
        <dbReference type="Rhea" id="RHEA:81323"/>
        <dbReference type="Rhea" id="RHEA-COMP:17356"/>
        <dbReference type="Rhea" id="RHEA-COMP:19658"/>
        <dbReference type="Rhea" id="RHEA-COMP:19659"/>
        <dbReference type="ChEBI" id="CHEBI:173224"/>
        <dbReference type="ChEBI" id="CHEBI:231849"/>
        <dbReference type="ChEBI" id="CHEBI:231850"/>
    </reaction>
</comment>
<reference evidence="19" key="1">
    <citation type="submission" date="2022-01" db="EMBL/GenBank/DDBJ databases">
        <authorList>
            <person name="King R."/>
        </authorList>
    </citation>
    <scope>NUCLEOTIDE SEQUENCE</scope>
</reference>
<evidence type="ECO:0000256" key="7">
    <source>
        <dbReference type="ARBA" id="ARBA00022759"/>
    </source>
</evidence>
<evidence type="ECO:0000256" key="3">
    <source>
        <dbReference type="ARBA" id="ARBA00004613"/>
    </source>
</evidence>
<evidence type="ECO:0000256" key="9">
    <source>
        <dbReference type="ARBA" id="ARBA00022824"/>
    </source>
</evidence>
<dbReference type="InterPro" id="IPR033130">
    <property type="entry name" value="RNase_T2_His_AS_2"/>
</dbReference>
<feature type="active site" evidence="16">
    <location>
        <position position="127"/>
    </location>
</feature>
<dbReference type="Proteomes" id="UP001152799">
    <property type="component" value="Chromosome 1"/>
</dbReference>
<dbReference type="AlphaFoldDB" id="A0A9P0DC09"/>
<evidence type="ECO:0000256" key="4">
    <source>
        <dbReference type="ARBA" id="ARBA00007469"/>
    </source>
</evidence>
<dbReference type="PROSITE" id="PS00531">
    <property type="entry name" value="RNASE_T2_2"/>
    <property type="match status" value="1"/>
</dbReference>
<name>A0A9P0DC09_9CUCU</name>
<feature type="active site" evidence="16">
    <location>
        <position position="74"/>
    </location>
</feature>
<dbReference type="GO" id="GO:0003723">
    <property type="term" value="F:RNA binding"/>
    <property type="evidence" value="ECO:0007669"/>
    <property type="project" value="InterPro"/>
</dbReference>
<keyword evidence="11" id="KW-0325">Glycoprotein</keyword>
<evidence type="ECO:0000313" key="19">
    <source>
        <dbReference type="EMBL" id="CAH1122148.1"/>
    </source>
</evidence>
<protein>
    <submittedName>
        <fullName evidence="19">Uncharacterized protein</fullName>
    </submittedName>
</protein>
<evidence type="ECO:0000256" key="6">
    <source>
        <dbReference type="ARBA" id="ARBA00022722"/>
    </source>
</evidence>
<evidence type="ECO:0000256" key="8">
    <source>
        <dbReference type="ARBA" id="ARBA00022801"/>
    </source>
</evidence>
<dbReference type="PANTHER" id="PTHR11240:SF22">
    <property type="entry name" value="RIBONUCLEASE T2"/>
    <property type="match status" value="1"/>
</dbReference>
<keyword evidence="5" id="KW-0964">Secreted</keyword>
<comment type="subcellular location">
    <subcellularLocation>
        <location evidence="1">Endoplasmic reticulum lumen</location>
    </subcellularLocation>
    <subcellularLocation>
        <location evidence="2">Lysosome</location>
    </subcellularLocation>
    <subcellularLocation>
        <location evidence="3">Secreted</location>
    </subcellularLocation>
</comment>
<evidence type="ECO:0000256" key="15">
    <source>
        <dbReference type="ARBA" id="ARBA00052670"/>
    </source>
</evidence>
<dbReference type="GO" id="GO:0005576">
    <property type="term" value="C:extracellular region"/>
    <property type="evidence" value="ECO:0007669"/>
    <property type="project" value="UniProtKB-SubCell"/>
</dbReference>
<sequence>MLYSLLIGCLNFACLFQSGYSQAHRNKPQPTPYHDFDYLVFSQRWPLTACTEWEEAKQGNTCNLPKDKDLWTVHGVWPTKTGKMGPLFCPSAIHFNPDQLAPILTDLNHYWINVEANTKTNSFWAHEWNKHGTCASVLPQLDSVPNYFEMGLKLNRQYDLSKILSKGGIVPGTNGYDVSFIYNVIKNAINREPSIQCVTDRKTKESFINEIRICLNKTFDAIDCDASNPIHRIRVGLNTNCNQKKPVWYIDTVPSTIVDEDSEYNNESYEEYQEFYEQQRHYTWLYNFIRTLLWVTL</sequence>
<dbReference type="FunFam" id="3.90.730.10:FF:000001">
    <property type="entry name" value="Ribonuclease T2"/>
    <property type="match status" value="1"/>
</dbReference>
<evidence type="ECO:0000256" key="11">
    <source>
        <dbReference type="ARBA" id="ARBA00023180"/>
    </source>
</evidence>
<keyword evidence="18" id="KW-0732">Signal</keyword>
<comment type="similarity">
    <text evidence="4 17">Belongs to the RNase T2 family.</text>
</comment>
<evidence type="ECO:0000256" key="2">
    <source>
        <dbReference type="ARBA" id="ARBA00004371"/>
    </source>
</evidence>
<evidence type="ECO:0000256" key="10">
    <source>
        <dbReference type="ARBA" id="ARBA00023157"/>
    </source>
</evidence>
<dbReference type="SUPFAM" id="SSF55895">
    <property type="entry name" value="Ribonuclease Rh-like"/>
    <property type="match status" value="1"/>
</dbReference>
<keyword evidence="20" id="KW-1185">Reference proteome</keyword>
<keyword evidence="7" id="KW-0255">Endonuclease</keyword>
<dbReference type="OrthoDB" id="435754at2759"/>
<keyword evidence="13" id="KW-0456">Lyase</keyword>
<dbReference type="Pfam" id="PF00445">
    <property type="entry name" value="Ribonuclease_T2"/>
    <property type="match status" value="1"/>
</dbReference>
<dbReference type="InterPro" id="IPR001568">
    <property type="entry name" value="RNase_T2-like"/>
</dbReference>
<evidence type="ECO:0000256" key="13">
    <source>
        <dbReference type="ARBA" id="ARBA00023239"/>
    </source>
</evidence>
<evidence type="ECO:0000256" key="12">
    <source>
        <dbReference type="ARBA" id="ARBA00023228"/>
    </source>
</evidence>
<dbReference type="GO" id="GO:0033897">
    <property type="term" value="F:ribonuclease T2 activity"/>
    <property type="evidence" value="ECO:0007669"/>
    <property type="project" value="InterPro"/>
</dbReference>
<evidence type="ECO:0000256" key="5">
    <source>
        <dbReference type="ARBA" id="ARBA00022525"/>
    </source>
</evidence>
<keyword evidence="6" id="KW-0540">Nuclease</keyword>
<evidence type="ECO:0000256" key="14">
    <source>
        <dbReference type="ARBA" id="ARBA00051280"/>
    </source>
</evidence>
<keyword evidence="12" id="KW-0458">Lysosome</keyword>
<feature type="active site" evidence="16">
    <location>
        <position position="131"/>
    </location>
</feature>
<evidence type="ECO:0000256" key="18">
    <source>
        <dbReference type="SAM" id="SignalP"/>
    </source>
</evidence>
<dbReference type="InterPro" id="IPR036430">
    <property type="entry name" value="RNase_T2-like_sf"/>
</dbReference>
<evidence type="ECO:0000256" key="16">
    <source>
        <dbReference type="PIRSR" id="PIRSR633697-1"/>
    </source>
</evidence>
<gene>
    <name evidence="19" type="ORF">CEUTPL_LOCUS1231</name>
</gene>
<keyword evidence="10" id="KW-1015">Disulfide bond</keyword>
<feature type="chain" id="PRO_5040142030" evidence="18">
    <location>
        <begin position="22"/>
        <end position="297"/>
    </location>
</feature>
<dbReference type="GO" id="GO:0005764">
    <property type="term" value="C:lysosome"/>
    <property type="evidence" value="ECO:0007669"/>
    <property type="project" value="UniProtKB-SubCell"/>
</dbReference>
<dbReference type="CDD" id="cd01061">
    <property type="entry name" value="RNase_T2_euk"/>
    <property type="match status" value="1"/>
</dbReference>
<dbReference type="InterPro" id="IPR033697">
    <property type="entry name" value="Ribonuclease_T2_eukaryotic"/>
</dbReference>
<accession>A0A9P0DC09</accession>
<dbReference type="EMBL" id="OU892277">
    <property type="protein sequence ID" value="CAH1122148.1"/>
    <property type="molecule type" value="Genomic_DNA"/>
</dbReference>
<proteinExistence type="inferred from homology"/>
<dbReference type="GO" id="GO:0005788">
    <property type="term" value="C:endoplasmic reticulum lumen"/>
    <property type="evidence" value="ECO:0007669"/>
    <property type="project" value="UniProtKB-SubCell"/>
</dbReference>
<feature type="signal peptide" evidence="18">
    <location>
        <begin position="1"/>
        <end position="21"/>
    </location>
</feature>